<proteinExistence type="predicted"/>
<reference evidence="1" key="1">
    <citation type="journal article" date="2014" name="Int. J. Syst. Evol. Microbiol.">
        <title>Complete genome sequence of Corynebacterium casei LMG S-19264T (=DSM 44701T), isolated from a smear-ripened cheese.</title>
        <authorList>
            <consortium name="US DOE Joint Genome Institute (JGI-PGF)"/>
            <person name="Walter F."/>
            <person name="Albersmeier A."/>
            <person name="Kalinowski J."/>
            <person name="Ruckert C."/>
        </authorList>
    </citation>
    <scope>NUCLEOTIDE SEQUENCE</scope>
    <source>
        <strain evidence="1">CGMCC 1.12919</strain>
    </source>
</reference>
<keyword evidence="2" id="KW-1185">Reference proteome</keyword>
<gene>
    <name evidence="1" type="ORF">GCM10010994_38600</name>
</gene>
<evidence type="ECO:0000313" key="1">
    <source>
        <dbReference type="EMBL" id="GGC76571.1"/>
    </source>
</evidence>
<sequence length="75" mass="8427">MNDSEKTVLFALALMANQYLRQNEDEAELDSLAMSAGEHALEVLAEHGLVELVGSHRIMGRWTEAGRKFLQRNRG</sequence>
<reference evidence="1" key="2">
    <citation type="submission" date="2020-09" db="EMBL/GenBank/DDBJ databases">
        <authorList>
            <person name="Sun Q."/>
            <person name="Zhou Y."/>
        </authorList>
    </citation>
    <scope>NUCLEOTIDE SEQUENCE</scope>
    <source>
        <strain evidence="1">CGMCC 1.12919</strain>
    </source>
</reference>
<dbReference type="Proteomes" id="UP000637002">
    <property type="component" value="Unassembled WGS sequence"/>
</dbReference>
<dbReference type="EMBL" id="BMGG01000007">
    <property type="protein sequence ID" value="GGC76571.1"/>
    <property type="molecule type" value="Genomic_DNA"/>
</dbReference>
<comment type="caution">
    <text evidence="1">The sequence shown here is derived from an EMBL/GenBank/DDBJ whole genome shotgun (WGS) entry which is preliminary data.</text>
</comment>
<name>A0A916XJT3_9HYPH</name>
<dbReference type="AlphaFoldDB" id="A0A916XJT3"/>
<accession>A0A916XJT3</accession>
<protein>
    <submittedName>
        <fullName evidence="1">Uncharacterized protein</fullName>
    </submittedName>
</protein>
<evidence type="ECO:0000313" key="2">
    <source>
        <dbReference type="Proteomes" id="UP000637002"/>
    </source>
</evidence>
<dbReference type="RefSeq" id="WP_188610811.1">
    <property type="nucleotide sequence ID" value="NZ_BMGG01000007.1"/>
</dbReference>
<organism evidence="1 2">
    <name type="scientific">Chelatococcus reniformis</name>
    <dbReference type="NCBI Taxonomy" id="1494448"/>
    <lineage>
        <taxon>Bacteria</taxon>
        <taxon>Pseudomonadati</taxon>
        <taxon>Pseudomonadota</taxon>
        <taxon>Alphaproteobacteria</taxon>
        <taxon>Hyphomicrobiales</taxon>
        <taxon>Chelatococcaceae</taxon>
        <taxon>Chelatococcus</taxon>
    </lineage>
</organism>